<accession>A0ABV9P3C9</accession>
<dbReference type="EMBL" id="JBHSGW010000004">
    <property type="protein sequence ID" value="MFC4739701.1"/>
    <property type="molecule type" value="Genomic_DNA"/>
</dbReference>
<keyword evidence="3" id="KW-1185">Reference proteome</keyword>
<sequence length="67" mass="7708">MKFLEFILAIILIYFGILLINYYQRLKKENKIGGLSFKLQTAGIGFIIIGVTLIIRLFVFLVELQKG</sequence>
<keyword evidence="1" id="KW-1133">Transmembrane helix</keyword>
<organism evidence="2 3">
    <name type="scientific">Flavobacterium ponti</name>
    <dbReference type="NCBI Taxonomy" id="665133"/>
    <lineage>
        <taxon>Bacteria</taxon>
        <taxon>Pseudomonadati</taxon>
        <taxon>Bacteroidota</taxon>
        <taxon>Flavobacteriia</taxon>
        <taxon>Flavobacteriales</taxon>
        <taxon>Flavobacteriaceae</taxon>
        <taxon>Flavobacterium</taxon>
    </lineage>
</organism>
<evidence type="ECO:0000256" key="1">
    <source>
        <dbReference type="SAM" id="Phobius"/>
    </source>
</evidence>
<evidence type="ECO:0000313" key="3">
    <source>
        <dbReference type="Proteomes" id="UP001595885"/>
    </source>
</evidence>
<keyword evidence="1" id="KW-0812">Transmembrane</keyword>
<proteinExistence type="predicted"/>
<keyword evidence="1" id="KW-0472">Membrane</keyword>
<protein>
    <submittedName>
        <fullName evidence="2">Uncharacterized protein</fullName>
    </submittedName>
</protein>
<name>A0ABV9P3C9_9FLAO</name>
<reference evidence="3" key="1">
    <citation type="journal article" date="2019" name="Int. J. Syst. Evol. Microbiol.">
        <title>The Global Catalogue of Microorganisms (GCM) 10K type strain sequencing project: providing services to taxonomists for standard genome sequencing and annotation.</title>
        <authorList>
            <consortium name="The Broad Institute Genomics Platform"/>
            <consortium name="The Broad Institute Genome Sequencing Center for Infectious Disease"/>
            <person name="Wu L."/>
            <person name="Ma J."/>
        </authorList>
    </citation>
    <scope>NUCLEOTIDE SEQUENCE [LARGE SCALE GENOMIC DNA]</scope>
    <source>
        <strain evidence="3">CCUG 50349</strain>
    </source>
</reference>
<dbReference type="Proteomes" id="UP001595885">
    <property type="component" value="Unassembled WGS sequence"/>
</dbReference>
<feature type="transmembrane region" description="Helical" evidence="1">
    <location>
        <begin position="6"/>
        <end position="23"/>
    </location>
</feature>
<comment type="caution">
    <text evidence="2">The sequence shown here is derived from an EMBL/GenBank/DDBJ whole genome shotgun (WGS) entry which is preliminary data.</text>
</comment>
<feature type="transmembrane region" description="Helical" evidence="1">
    <location>
        <begin position="44"/>
        <end position="62"/>
    </location>
</feature>
<evidence type="ECO:0000313" key="2">
    <source>
        <dbReference type="EMBL" id="MFC4739701.1"/>
    </source>
</evidence>
<dbReference type="RefSeq" id="WP_379739629.1">
    <property type="nucleotide sequence ID" value="NZ_JBHSGW010000004.1"/>
</dbReference>
<gene>
    <name evidence="2" type="ORF">ACFO3U_06805</name>
</gene>